<dbReference type="Proteomes" id="UP000503483">
    <property type="component" value="Chromosome"/>
</dbReference>
<protein>
    <submittedName>
        <fullName evidence="13">Phosphatidylserine synthase</fullName>
        <ecNumber evidence="13">2.7.8.8</ecNumber>
    </submittedName>
</protein>
<keyword evidence="4 11" id="KW-0808">Transferase</keyword>
<dbReference type="GO" id="GO:0003882">
    <property type="term" value="F:CDP-diacylglycerol-serine O-phosphatidyltransferase activity"/>
    <property type="evidence" value="ECO:0007669"/>
    <property type="project" value="UniProtKB-EC"/>
</dbReference>
<evidence type="ECO:0000313" key="13">
    <source>
        <dbReference type="EMBL" id="QKE28741.1"/>
    </source>
</evidence>
<keyword evidence="7" id="KW-0443">Lipid metabolism</keyword>
<dbReference type="PANTHER" id="PTHR14269:SF61">
    <property type="entry name" value="CDP-DIACYLGLYCEROL--SERINE O-PHOSPHATIDYLTRANSFERASE"/>
    <property type="match status" value="1"/>
</dbReference>
<dbReference type="EMBL" id="CP042652">
    <property type="protein sequence ID" value="QKE28741.1"/>
    <property type="molecule type" value="Genomic_DNA"/>
</dbReference>
<feature type="transmembrane region" description="Helical" evidence="12">
    <location>
        <begin position="101"/>
        <end position="117"/>
    </location>
</feature>
<evidence type="ECO:0000256" key="6">
    <source>
        <dbReference type="ARBA" id="ARBA00022989"/>
    </source>
</evidence>
<feature type="transmembrane region" description="Helical" evidence="12">
    <location>
        <begin position="12"/>
        <end position="34"/>
    </location>
</feature>
<sequence length="188" mass="21413">MSLLSFLFNKNSHFNLANIVTFFNIASGVFAIYFLTHHEFFAAALFAWLAGGFDIVDGKIARKYNLSTQFGIQLDSFADFLSFVIVPTMFIFFAVIDTKEVFLSMPLIIFAFVYYIISGLRRLIQFNINADEGKVEKYFTGVPTPLGAILLWLVYLIFLTGFITETFVLLLMILIAYLLNSKIKIPHL</sequence>
<keyword evidence="14" id="KW-1185">Reference proteome</keyword>
<keyword evidence="3" id="KW-0444">Lipid biosynthesis</keyword>
<keyword evidence="10" id="KW-1208">Phospholipid metabolism</keyword>
<organism evidence="13 14">
    <name type="scientific">Arcobacter acticola</name>
    <dbReference type="NCBI Taxonomy" id="1849015"/>
    <lineage>
        <taxon>Bacteria</taxon>
        <taxon>Pseudomonadati</taxon>
        <taxon>Campylobacterota</taxon>
        <taxon>Epsilonproteobacteria</taxon>
        <taxon>Campylobacterales</taxon>
        <taxon>Arcobacteraceae</taxon>
        <taxon>Arcobacter</taxon>
    </lineage>
</organism>
<dbReference type="InterPro" id="IPR050324">
    <property type="entry name" value="CDP-alcohol_PTase-I"/>
</dbReference>
<dbReference type="PANTHER" id="PTHR14269">
    <property type="entry name" value="CDP-DIACYLGLYCEROL--GLYCEROL-3-PHOSPHATE 3-PHOSPHATIDYLTRANSFERASE-RELATED"/>
    <property type="match status" value="1"/>
</dbReference>
<keyword evidence="9" id="KW-0594">Phospholipid biosynthesis</keyword>
<dbReference type="PROSITE" id="PS00379">
    <property type="entry name" value="CDP_ALCOHOL_P_TRANSF"/>
    <property type="match status" value="1"/>
</dbReference>
<gene>
    <name evidence="13" type="primary">pssA</name>
    <name evidence="13" type="ORF">AACT_1583</name>
</gene>
<keyword evidence="6 12" id="KW-1133">Transmembrane helix</keyword>
<evidence type="ECO:0000256" key="10">
    <source>
        <dbReference type="ARBA" id="ARBA00023264"/>
    </source>
</evidence>
<dbReference type="Gene3D" id="1.20.120.1760">
    <property type="match status" value="1"/>
</dbReference>
<evidence type="ECO:0000256" key="3">
    <source>
        <dbReference type="ARBA" id="ARBA00022516"/>
    </source>
</evidence>
<feature type="transmembrane region" description="Helical" evidence="12">
    <location>
        <begin position="77"/>
        <end position="95"/>
    </location>
</feature>
<keyword evidence="8 12" id="KW-0472">Membrane</keyword>
<dbReference type="Pfam" id="PF01066">
    <property type="entry name" value="CDP-OH_P_transf"/>
    <property type="match status" value="1"/>
</dbReference>
<dbReference type="EC" id="2.7.8.8" evidence="13"/>
<evidence type="ECO:0000256" key="8">
    <source>
        <dbReference type="ARBA" id="ARBA00023136"/>
    </source>
</evidence>
<comment type="subcellular location">
    <subcellularLocation>
        <location evidence="1">Membrane</location>
        <topology evidence="1">Multi-pass membrane protein</topology>
    </subcellularLocation>
</comment>
<feature type="transmembrane region" description="Helical" evidence="12">
    <location>
        <begin position="161"/>
        <end position="179"/>
    </location>
</feature>
<evidence type="ECO:0000313" key="14">
    <source>
        <dbReference type="Proteomes" id="UP000503483"/>
    </source>
</evidence>
<evidence type="ECO:0000256" key="11">
    <source>
        <dbReference type="RuleBase" id="RU003750"/>
    </source>
</evidence>
<evidence type="ECO:0000256" key="9">
    <source>
        <dbReference type="ARBA" id="ARBA00023209"/>
    </source>
</evidence>
<dbReference type="GO" id="GO:0008654">
    <property type="term" value="P:phospholipid biosynthetic process"/>
    <property type="evidence" value="ECO:0007669"/>
    <property type="project" value="UniProtKB-KW"/>
</dbReference>
<evidence type="ECO:0000256" key="5">
    <source>
        <dbReference type="ARBA" id="ARBA00022692"/>
    </source>
</evidence>
<evidence type="ECO:0000256" key="7">
    <source>
        <dbReference type="ARBA" id="ARBA00023098"/>
    </source>
</evidence>
<evidence type="ECO:0000256" key="12">
    <source>
        <dbReference type="SAM" id="Phobius"/>
    </source>
</evidence>
<accession>A0A6M8ENT6</accession>
<dbReference type="InterPro" id="IPR048254">
    <property type="entry name" value="CDP_ALCOHOL_P_TRANSF_CS"/>
</dbReference>
<dbReference type="InterPro" id="IPR000462">
    <property type="entry name" value="CDP-OH_P_trans"/>
</dbReference>
<proteinExistence type="inferred from homology"/>
<keyword evidence="5 12" id="KW-0812">Transmembrane</keyword>
<dbReference type="InterPro" id="IPR043130">
    <property type="entry name" value="CDP-OH_PTrfase_TM_dom"/>
</dbReference>
<dbReference type="KEGG" id="paco:AACT_1583"/>
<dbReference type="GO" id="GO:0016020">
    <property type="term" value="C:membrane"/>
    <property type="evidence" value="ECO:0007669"/>
    <property type="project" value="UniProtKB-SubCell"/>
</dbReference>
<name>A0A6M8ENT6_9BACT</name>
<evidence type="ECO:0000256" key="1">
    <source>
        <dbReference type="ARBA" id="ARBA00004141"/>
    </source>
</evidence>
<evidence type="ECO:0000256" key="4">
    <source>
        <dbReference type="ARBA" id="ARBA00022679"/>
    </source>
</evidence>
<comment type="similarity">
    <text evidence="2 11">Belongs to the CDP-alcohol phosphatidyltransferase class-I family.</text>
</comment>
<reference evidence="13 14" key="1">
    <citation type="submission" date="2019-08" db="EMBL/GenBank/DDBJ databases">
        <title>Complete genome sequence of Arcobacter acticola.</title>
        <authorList>
            <person name="Miller W."/>
        </authorList>
    </citation>
    <scope>NUCLEOTIDE SEQUENCE [LARGE SCALE GENOMIC DNA]</scope>
    <source>
        <strain evidence="13 14">KCTC 52212</strain>
    </source>
</reference>
<evidence type="ECO:0000256" key="2">
    <source>
        <dbReference type="ARBA" id="ARBA00010441"/>
    </source>
</evidence>
<dbReference type="AlphaFoldDB" id="A0A6M8ENT6"/>